<feature type="domain" description="Glycosyl transferase family 1" evidence="1">
    <location>
        <begin position="163"/>
        <end position="326"/>
    </location>
</feature>
<dbReference type="EMBL" id="FOSK01000004">
    <property type="protein sequence ID" value="SFK33452.1"/>
    <property type="molecule type" value="Genomic_DNA"/>
</dbReference>
<feature type="domain" description="Glycosyltransferase subfamily 4-like N-terminal" evidence="2">
    <location>
        <begin position="60"/>
        <end position="157"/>
    </location>
</feature>
<dbReference type="InterPro" id="IPR001296">
    <property type="entry name" value="Glyco_trans_1"/>
</dbReference>
<keyword evidence="4" id="KW-1185">Reference proteome</keyword>
<accession>A0A1I3YNQ8</accession>
<evidence type="ECO:0000313" key="3">
    <source>
        <dbReference type="EMBL" id="SFK33452.1"/>
    </source>
</evidence>
<dbReference type="Pfam" id="PF00534">
    <property type="entry name" value="Glycos_transf_1"/>
    <property type="match status" value="1"/>
</dbReference>
<protein>
    <submittedName>
        <fullName evidence="3">Glycosyltransferase involved in cell wall bisynthesis</fullName>
    </submittedName>
</protein>
<dbReference type="CDD" id="cd03801">
    <property type="entry name" value="GT4_PimA-like"/>
    <property type="match status" value="1"/>
</dbReference>
<dbReference type="SUPFAM" id="SSF53756">
    <property type="entry name" value="UDP-Glycosyltransferase/glycogen phosphorylase"/>
    <property type="match status" value="1"/>
</dbReference>
<evidence type="ECO:0000259" key="1">
    <source>
        <dbReference type="Pfam" id="PF00534"/>
    </source>
</evidence>
<evidence type="ECO:0000259" key="2">
    <source>
        <dbReference type="Pfam" id="PF13439"/>
    </source>
</evidence>
<dbReference type="InterPro" id="IPR028098">
    <property type="entry name" value="Glyco_trans_4-like_N"/>
</dbReference>
<dbReference type="Pfam" id="PF13439">
    <property type="entry name" value="Glyco_transf_4"/>
    <property type="match status" value="1"/>
</dbReference>
<sequence>MPRNMHFCQSRATSIDLCAHDLALHSQNKGNLRIFAGGEEDLFEDVDVLAVTEPGKKPTPARFYDPLSEFGPQLIVVHQHLETAFQIITDFPGTPVVLHRHGRFERNSAFKRWKYTRKMNRLAGIIWVGEDARNNFCENFTGVKARSVVVPNGIDCDLWSPAPKENSVIYVGRAREDKGVFDLAQAWLACADRLDRTGWKLNLVLAVTEEGEQSTANSLRQMLSNHAASVSIETNLNASDVQKRLARSSIAVVPSIVAEGFGRTAIEAMSCGAAVITTHSGGLWEAVGETGKVINPRAPKEIASALLDLADNQPMREDMAEAGRERVLRLFNIQQIAENYDDMLMSLWDDFVSGSDNTQGLIDHMLVSE</sequence>
<evidence type="ECO:0000313" key="4">
    <source>
        <dbReference type="Proteomes" id="UP000199598"/>
    </source>
</evidence>
<comment type="caution">
    <text evidence="3">The sequence shown here is derived from an EMBL/GenBank/DDBJ whole genome shotgun (WGS) entry which is preliminary data.</text>
</comment>
<proteinExistence type="predicted"/>
<dbReference type="Proteomes" id="UP000199598">
    <property type="component" value="Unassembled WGS sequence"/>
</dbReference>
<organism evidence="3 4">
    <name type="scientific">Pseudovibrio ascidiaceicola</name>
    <dbReference type="NCBI Taxonomy" id="285279"/>
    <lineage>
        <taxon>Bacteria</taxon>
        <taxon>Pseudomonadati</taxon>
        <taxon>Pseudomonadota</taxon>
        <taxon>Alphaproteobacteria</taxon>
        <taxon>Hyphomicrobiales</taxon>
        <taxon>Stappiaceae</taxon>
        <taxon>Pseudovibrio</taxon>
    </lineage>
</organism>
<gene>
    <name evidence="3" type="ORF">SAMN04488518_104134</name>
</gene>
<name>A0A1I3YNQ8_9HYPH</name>
<dbReference type="PANTHER" id="PTHR12526:SF638">
    <property type="entry name" value="SPORE COAT PROTEIN SA"/>
    <property type="match status" value="1"/>
</dbReference>
<dbReference type="PANTHER" id="PTHR12526">
    <property type="entry name" value="GLYCOSYLTRANSFERASE"/>
    <property type="match status" value="1"/>
</dbReference>
<reference evidence="3 4" key="1">
    <citation type="submission" date="2016-10" db="EMBL/GenBank/DDBJ databases">
        <authorList>
            <person name="Varghese N."/>
            <person name="Submissions S."/>
        </authorList>
    </citation>
    <scope>NUCLEOTIDE SEQUENCE [LARGE SCALE GENOMIC DNA]</scope>
    <source>
        <strain evidence="3 4">DSM 16392</strain>
    </source>
</reference>
<dbReference type="Gene3D" id="3.40.50.2000">
    <property type="entry name" value="Glycogen Phosphorylase B"/>
    <property type="match status" value="2"/>
</dbReference>